<evidence type="ECO:0000256" key="1">
    <source>
        <dbReference type="SAM" id="MobiDB-lite"/>
    </source>
</evidence>
<feature type="compositionally biased region" description="Low complexity" evidence="1">
    <location>
        <begin position="84"/>
        <end position="93"/>
    </location>
</feature>
<organism evidence="2 3">
    <name type="scientific">Candidatus Taylorbacteria bacterium RIFCSPHIGHO2_02_FULL_45_35</name>
    <dbReference type="NCBI Taxonomy" id="1802311"/>
    <lineage>
        <taxon>Bacteria</taxon>
        <taxon>Candidatus Tayloriibacteriota</taxon>
    </lineage>
</organism>
<gene>
    <name evidence="2" type="ORF">A3D56_00020</name>
</gene>
<dbReference type="InterPro" id="IPR008914">
    <property type="entry name" value="PEBP"/>
</dbReference>
<dbReference type="PANTHER" id="PTHR30289">
    <property type="entry name" value="UNCHARACTERIZED PROTEIN YBCL-RELATED"/>
    <property type="match status" value="1"/>
</dbReference>
<name>A0A1G2MYQ1_9BACT</name>
<dbReference type="Pfam" id="PF01161">
    <property type="entry name" value="PBP"/>
    <property type="match status" value="1"/>
</dbReference>
<sequence length="156" mass="17002">MLKEPSLKLESPEFLSGTPIPSRYTCDGKNVNPPLEISNVAPGMVSFALIMDDPDAPGGIWTHWVKWNIPPETRVIKEGEEPKGVSGKGSSESSKYDGPCPPRGHPHRYVFKLYALDIILALPEGGSRNELEEALAGHVLQETETCRALRTLIAVG</sequence>
<accession>A0A1G2MYQ1</accession>
<dbReference type="InterPro" id="IPR005247">
    <property type="entry name" value="YbhB_YbcL/LppC-like"/>
</dbReference>
<dbReference type="NCBIfam" id="TIGR00481">
    <property type="entry name" value="YbhB/YbcL family Raf kinase inhibitor-like protein"/>
    <property type="match status" value="1"/>
</dbReference>
<dbReference type="Gene3D" id="3.90.280.10">
    <property type="entry name" value="PEBP-like"/>
    <property type="match status" value="1"/>
</dbReference>
<dbReference type="EMBL" id="MHRP01000001">
    <property type="protein sequence ID" value="OHA28051.1"/>
    <property type="molecule type" value="Genomic_DNA"/>
</dbReference>
<protein>
    <recommendedName>
        <fullName evidence="4">Kinase inhibitor</fullName>
    </recommendedName>
</protein>
<evidence type="ECO:0000313" key="3">
    <source>
        <dbReference type="Proteomes" id="UP000177943"/>
    </source>
</evidence>
<evidence type="ECO:0000313" key="2">
    <source>
        <dbReference type="EMBL" id="OHA28051.1"/>
    </source>
</evidence>
<dbReference type="PANTHER" id="PTHR30289:SF1">
    <property type="entry name" value="PEBP (PHOSPHATIDYLETHANOLAMINE-BINDING PROTEIN) FAMILY PROTEIN"/>
    <property type="match status" value="1"/>
</dbReference>
<reference evidence="2 3" key="1">
    <citation type="journal article" date="2016" name="Nat. Commun.">
        <title>Thousands of microbial genomes shed light on interconnected biogeochemical processes in an aquifer system.</title>
        <authorList>
            <person name="Anantharaman K."/>
            <person name="Brown C.T."/>
            <person name="Hug L.A."/>
            <person name="Sharon I."/>
            <person name="Castelle C.J."/>
            <person name="Probst A.J."/>
            <person name="Thomas B.C."/>
            <person name="Singh A."/>
            <person name="Wilkins M.J."/>
            <person name="Karaoz U."/>
            <person name="Brodie E.L."/>
            <person name="Williams K.H."/>
            <person name="Hubbard S.S."/>
            <person name="Banfield J.F."/>
        </authorList>
    </citation>
    <scope>NUCLEOTIDE SEQUENCE [LARGE SCALE GENOMIC DNA]</scope>
</reference>
<dbReference type="SUPFAM" id="SSF49777">
    <property type="entry name" value="PEBP-like"/>
    <property type="match status" value="1"/>
</dbReference>
<dbReference type="CDD" id="cd00865">
    <property type="entry name" value="PEBP_bact_arch"/>
    <property type="match status" value="1"/>
</dbReference>
<dbReference type="Proteomes" id="UP000177943">
    <property type="component" value="Unassembled WGS sequence"/>
</dbReference>
<feature type="region of interest" description="Disordered" evidence="1">
    <location>
        <begin position="75"/>
        <end position="101"/>
    </location>
</feature>
<evidence type="ECO:0008006" key="4">
    <source>
        <dbReference type="Google" id="ProtNLM"/>
    </source>
</evidence>
<dbReference type="AlphaFoldDB" id="A0A1G2MYQ1"/>
<comment type="caution">
    <text evidence="2">The sequence shown here is derived from an EMBL/GenBank/DDBJ whole genome shotgun (WGS) entry which is preliminary data.</text>
</comment>
<proteinExistence type="predicted"/>
<dbReference type="InterPro" id="IPR036610">
    <property type="entry name" value="PEBP-like_sf"/>
</dbReference>